<feature type="domain" description="Helicase ATP-binding" evidence="1">
    <location>
        <begin position="50"/>
        <end position="232"/>
    </location>
</feature>
<dbReference type="CDD" id="cd18034">
    <property type="entry name" value="DEXHc_dicer"/>
    <property type="match status" value="1"/>
</dbReference>
<proteinExistence type="predicted"/>
<dbReference type="SMART" id="SM00487">
    <property type="entry name" value="DEXDc"/>
    <property type="match status" value="1"/>
</dbReference>
<dbReference type="Pfam" id="PF00270">
    <property type="entry name" value="DEAD"/>
    <property type="match status" value="1"/>
</dbReference>
<dbReference type="PROSITE" id="PS51192">
    <property type="entry name" value="HELICASE_ATP_BIND_1"/>
    <property type="match status" value="1"/>
</dbReference>
<dbReference type="EMBL" id="JAEPRE010000221">
    <property type="protein sequence ID" value="KAG2230114.1"/>
    <property type="molecule type" value="Genomic_DNA"/>
</dbReference>
<dbReference type="PANTHER" id="PTHR14074">
    <property type="entry name" value="HELICASE WITH DEATH DOMAIN-RELATED"/>
    <property type="match status" value="1"/>
</dbReference>
<organism evidence="2 3">
    <name type="scientific">Thamnidium elegans</name>
    <dbReference type="NCBI Taxonomy" id="101142"/>
    <lineage>
        <taxon>Eukaryota</taxon>
        <taxon>Fungi</taxon>
        <taxon>Fungi incertae sedis</taxon>
        <taxon>Mucoromycota</taxon>
        <taxon>Mucoromycotina</taxon>
        <taxon>Mucoromycetes</taxon>
        <taxon>Mucorales</taxon>
        <taxon>Mucorineae</taxon>
        <taxon>Mucoraceae</taxon>
        <taxon>Thamnidium</taxon>
    </lineage>
</organism>
<keyword evidence="3" id="KW-1185">Reference proteome</keyword>
<dbReference type="GO" id="GO:0003676">
    <property type="term" value="F:nucleic acid binding"/>
    <property type="evidence" value="ECO:0007669"/>
    <property type="project" value="InterPro"/>
</dbReference>
<dbReference type="GO" id="GO:0005524">
    <property type="term" value="F:ATP binding"/>
    <property type="evidence" value="ECO:0007669"/>
    <property type="project" value="InterPro"/>
</dbReference>
<comment type="caution">
    <text evidence="2">The sequence shown here is derived from an EMBL/GenBank/DDBJ whole genome shotgun (WGS) entry which is preliminary data.</text>
</comment>
<accession>A0A8H7SGQ9</accession>
<dbReference type="SUPFAM" id="SSF52540">
    <property type="entry name" value="P-loop containing nucleoside triphosphate hydrolases"/>
    <property type="match status" value="1"/>
</dbReference>
<dbReference type="InterPro" id="IPR014001">
    <property type="entry name" value="Helicase_ATP-bd"/>
</dbReference>
<feature type="non-terminal residue" evidence="2">
    <location>
        <position position="1"/>
    </location>
</feature>
<dbReference type="AlphaFoldDB" id="A0A8H7SGQ9"/>
<dbReference type="GO" id="GO:0005737">
    <property type="term" value="C:cytoplasm"/>
    <property type="evidence" value="ECO:0007669"/>
    <property type="project" value="TreeGrafter"/>
</dbReference>
<evidence type="ECO:0000313" key="2">
    <source>
        <dbReference type="EMBL" id="KAG2230114.1"/>
    </source>
</evidence>
<protein>
    <recommendedName>
        <fullName evidence="1">Helicase ATP-binding domain-containing protein</fullName>
    </recommendedName>
</protein>
<reference evidence="2" key="1">
    <citation type="submission" date="2021-01" db="EMBL/GenBank/DDBJ databases">
        <title>Metabolic potential, ecology and presence of endohyphal bacteria is reflected in genomic diversity of Mucoromycotina.</title>
        <authorList>
            <person name="Muszewska A."/>
            <person name="Okrasinska A."/>
            <person name="Steczkiewicz K."/>
            <person name="Drgas O."/>
            <person name="Orlowska M."/>
            <person name="Perlinska-Lenart U."/>
            <person name="Aleksandrzak-Piekarczyk T."/>
            <person name="Szatraj K."/>
            <person name="Zielenkiewicz U."/>
            <person name="Pilsyk S."/>
            <person name="Malc E."/>
            <person name="Mieczkowski P."/>
            <person name="Kruszewska J.S."/>
            <person name="Biernat P."/>
            <person name="Pawlowska J."/>
        </authorList>
    </citation>
    <scope>NUCLEOTIDE SEQUENCE</scope>
    <source>
        <strain evidence="2">WA0000018081</strain>
    </source>
</reference>
<dbReference type="InterPro" id="IPR011545">
    <property type="entry name" value="DEAD/DEAH_box_helicase_dom"/>
</dbReference>
<dbReference type="Proteomes" id="UP000613177">
    <property type="component" value="Unassembled WGS sequence"/>
</dbReference>
<dbReference type="Gene3D" id="3.40.50.300">
    <property type="entry name" value="P-loop containing nucleotide triphosphate hydrolases"/>
    <property type="match status" value="1"/>
</dbReference>
<evidence type="ECO:0000259" key="1">
    <source>
        <dbReference type="PROSITE" id="PS51192"/>
    </source>
</evidence>
<dbReference type="PANTHER" id="PTHR14074:SF16">
    <property type="entry name" value="ANTIVIRAL INNATE IMMUNE RESPONSE RECEPTOR RIG-I"/>
    <property type="match status" value="1"/>
</dbReference>
<gene>
    <name evidence="2" type="ORF">INT48_006271</name>
</gene>
<name>A0A8H7SGQ9_9FUNG</name>
<evidence type="ECO:0000313" key="3">
    <source>
        <dbReference type="Proteomes" id="UP000613177"/>
    </source>
</evidence>
<sequence>KMAKVYLDPELKDLTMEQVAEINKNNKPNTKWKSSKLTEPMFPREYQYEILKKAVSENIIAVLDTGAGKTLISVMLIKHMKMIEDENCRTIPNYNRKITFFLVERVPLVFQQFHVLESNCDARIEKLCGEMNVDTWSKQKWLDIFDNADICIMTAQILRDVLQRGFLSLDRVNLLIFDECHHATKGHPYNLIMYQFYHRMEGPRPKIFGMTASPANKANVNKSIMYYIGNKPRR</sequence>
<dbReference type="InterPro" id="IPR027417">
    <property type="entry name" value="P-loop_NTPase"/>
</dbReference>
<dbReference type="InterPro" id="IPR051363">
    <property type="entry name" value="RLR_Helicase"/>
</dbReference>